<dbReference type="Proteomes" id="UP000261560">
    <property type="component" value="Unplaced"/>
</dbReference>
<proteinExistence type="predicted"/>
<reference evidence="1" key="1">
    <citation type="submission" date="2025-08" db="UniProtKB">
        <authorList>
            <consortium name="Ensembl"/>
        </authorList>
    </citation>
    <scope>IDENTIFICATION</scope>
</reference>
<dbReference type="AlphaFoldDB" id="A0A3B3CJX8"/>
<sequence>MKAHKNSFVKKSALEKESKGPLLLGAHKKLSGAHEKLTATHKKLSGAHEKLTATHKKLSVTSEIVDAIFSITLCLEKARRDKRRGRAKGEGEVFRSGLTLAHGKLTFTL</sequence>
<dbReference type="PaxDb" id="30732-ENSOMEP00000017891"/>
<organism evidence="1 2">
    <name type="scientific">Oryzias melastigma</name>
    <name type="common">Marine medaka</name>
    <dbReference type="NCBI Taxonomy" id="30732"/>
    <lineage>
        <taxon>Eukaryota</taxon>
        <taxon>Metazoa</taxon>
        <taxon>Chordata</taxon>
        <taxon>Craniata</taxon>
        <taxon>Vertebrata</taxon>
        <taxon>Euteleostomi</taxon>
        <taxon>Actinopterygii</taxon>
        <taxon>Neopterygii</taxon>
        <taxon>Teleostei</taxon>
        <taxon>Neoteleostei</taxon>
        <taxon>Acanthomorphata</taxon>
        <taxon>Ovalentaria</taxon>
        <taxon>Atherinomorphae</taxon>
        <taxon>Beloniformes</taxon>
        <taxon>Adrianichthyidae</taxon>
        <taxon>Oryziinae</taxon>
        <taxon>Oryzias</taxon>
    </lineage>
</organism>
<evidence type="ECO:0000313" key="2">
    <source>
        <dbReference type="Proteomes" id="UP000261560"/>
    </source>
</evidence>
<reference evidence="1" key="2">
    <citation type="submission" date="2025-09" db="UniProtKB">
        <authorList>
            <consortium name="Ensembl"/>
        </authorList>
    </citation>
    <scope>IDENTIFICATION</scope>
</reference>
<evidence type="ECO:0000313" key="1">
    <source>
        <dbReference type="Ensembl" id="ENSOMEP00000017891.1"/>
    </source>
</evidence>
<keyword evidence="2" id="KW-1185">Reference proteome</keyword>
<protein>
    <submittedName>
        <fullName evidence="1">Uncharacterized protein</fullName>
    </submittedName>
</protein>
<dbReference type="Ensembl" id="ENSOMET00000026714.1">
    <property type="protein sequence ID" value="ENSOMEP00000017891.1"/>
    <property type="gene ID" value="ENSOMEG00000019579.1"/>
</dbReference>
<name>A0A3B3CJX8_ORYME</name>
<accession>A0A3B3CJX8</accession>